<gene>
    <name evidence="1" type="ORF">SAMN04515668_4908</name>
</gene>
<keyword evidence="2" id="KW-1185">Reference proteome</keyword>
<organism evidence="1 2">
    <name type="scientific">Hymenobacter arizonensis</name>
    <name type="common">Siccationidurans arizonensis</name>
    <dbReference type="NCBI Taxonomy" id="1227077"/>
    <lineage>
        <taxon>Bacteria</taxon>
        <taxon>Pseudomonadati</taxon>
        <taxon>Bacteroidota</taxon>
        <taxon>Cytophagia</taxon>
        <taxon>Cytophagales</taxon>
        <taxon>Hymenobacteraceae</taxon>
        <taxon>Hymenobacter</taxon>
    </lineage>
</organism>
<dbReference type="EMBL" id="FOXS01000011">
    <property type="protein sequence ID" value="SFQ83109.1"/>
    <property type="molecule type" value="Genomic_DNA"/>
</dbReference>
<evidence type="ECO:0000313" key="1">
    <source>
        <dbReference type="EMBL" id="SFQ83109.1"/>
    </source>
</evidence>
<dbReference type="Proteomes" id="UP000199029">
    <property type="component" value="Unassembled WGS sequence"/>
</dbReference>
<name>A0A1I6BQB2_HYMAR</name>
<proteinExistence type="predicted"/>
<sequence length="109" mass="12540">MEAWSEVFHEFQPALWEDHNSISLDHADLVRLAQRVAHSLLASNLDPPIYCADAYYLAKLLYYYNRVVTDLRAELKAALYTHSKQLVSFIAGMANGNCVVERVLRDTRR</sequence>
<reference evidence="2" key="1">
    <citation type="submission" date="2016-10" db="EMBL/GenBank/DDBJ databases">
        <authorList>
            <person name="Varghese N."/>
            <person name="Submissions S."/>
        </authorList>
    </citation>
    <scope>NUCLEOTIDE SEQUENCE [LARGE SCALE GENOMIC DNA]</scope>
    <source>
        <strain evidence="2">OR362-8,ATCC BAA-1266,JCM 13504</strain>
    </source>
</reference>
<protein>
    <submittedName>
        <fullName evidence="1">Uncharacterized protein</fullName>
    </submittedName>
</protein>
<accession>A0A1I6BQB2</accession>
<dbReference type="OrthoDB" id="880080at2"/>
<evidence type="ECO:0000313" key="2">
    <source>
        <dbReference type="Proteomes" id="UP000199029"/>
    </source>
</evidence>
<dbReference type="AlphaFoldDB" id="A0A1I6BQB2"/>